<keyword evidence="2" id="KW-1185">Reference proteome</keyword>
<accession>A0A364Y6H2</accession>
<dbReference type="RefSeq" id="WP_112745832.1">
    <property type="nucleotide sequence ID" value="NZ_QMFY01000002.1"/>
</dbReference>
<organism evidence="1 2">
    <name type="scientific">Pseudochryseolinea flava</name>
    <dbReference type="NCBI Taxonomy" id="2059302"/>
    <lineage>
        <taxon>Bacteria</taxon>
        <taxon>Pseudomonadati</taxon>
        <taxon>Bacteroidota</taxon>
        <taxon>Cytophagia</taxon>
        <taxon>Cytophagales</taxon>
        <taxon>Fulvivirgaceae</taxon>
        <taxon>Pseudochryseolinea</taxon>
    </lineage>
</organism>
<reference evidence="1 2" key="1">
    <citation type="submission" date="2018-06" db="EMBL/GenBank/DDBJ databases">
        <title>Chryseolinea flavus sp. nov., a member of the phylum Bacteroidetes isolated from soil.</title>
        <authorList>
            <person name="Li Y."/>
            <person name="Wang J."/>
        </authorList>
    </citation>
    <scope>NUCLEOTIDE SEQUENCE [LARGE SCALE GENOMIC DNA]</scope>
    <source>
        <strain evidence="1 2">SDU1-6</strain>
    </source>
</reference>
<name>A0A364Y6H2_9BACT</name>
<evidence type="ECO:0000313" key="2">
    <source>
        <dbReference type="Proteomes" id="UP000251889"/>
    </source>
</evidence>
<proteinExistence type="predicted"/>
<dbReference type="EMBL" id="QMFY01000002">
    <property type="protein sequence ID" value="RAW02007.1"/>
    <property type="molecule type" value="Genomic_DNA"/>
</dbReference>
<dbReference type="AlphaFoldDB" id="A0A364Y6H2"/>
<protein>
    <submittedName>
        <fullName evidence="1">Uncharacterized protein</fullName>
    </submittedName>
</protein>
<evidence type="ECO:0000313" key="1">
    <source>
        <dbReference type="EMBL" id="RAW02007.1"/>
    </source>
</evidence>
<comment type="caution">
    <text evidence="1">The sequence shown here is derived from an EMBL/GenBank/DDBJ whole genome shotgun (WGS) entry which is preliminary data.</text>
</comment>
<gene>
    <name evidence="1" type="ORF">DQQ10_05470</name>
</gene>
<sequence>MEIKDQPRVEDVISVLEFKLLMKSIVDHHAKIRIKYLPDGGSWTINFFNVVMVTDKGMILSDEENNKILSISLTNGIVQFIIDEQFDSYLPNLAYAVQ</sequence>
<dbReference type="Proteomes" id="UP000251889">
    <property type="component" value="Unassembled WGS sequence"/>
</dbReference>